<dbReference type="PROSITE" id="PS50819">
    <property type="entry name" value="INTEIN_ENDONUCLEASE"/>
    <property type="match status" value="1"/>
</dbReference>
<reference evidence="2 3" key="1">
    <citation type="submission" date="2020-07" db="EMBL/GenBank/DDBJ databases">
        <title>Taxonomic proposal: Crassvirales, a new order of highly abundant and diverse bacterial viruses.</title>
        <authorList>
            <person name="Shkoporov A.N."/>
            <person name="Stockdale S.R."/>
            <person name="Guerin E."/>
            <person name="Ross R.P."/>
            <person name="Hill C."/>
        </authorList>
    </citation>
    <scope>NUCLEOTIDE SEQUENCE [LARGE SCALE GENOMIC DNA]</scope>
</reference>
<keyword evidence="2" id="KW-0540">Nuclease</keyword>
<dbReference type="Gene3D" id="3.10.28.10">
    <property type="entry name" value="Homing endonucleases"/>
    <property type="match status" value="2"/>
</dbReference>
<feature type="domain" description="DOD-type homing endonuclease" evidence="1">
    <location>
        <begin position="18"/>
        <end position="162"/>
    </location>
</feature>
<dbReference type="SUPFAM" id="SSF55608">
    <property type="entry name" value="Homing endonucleases"/>
    <property type="match status" value="2"/>
</dbReference>
<accession>A0A7M1RYY1</accession>
<dbReference type="InterPro" id="IPR004042">
    <property type="entry name" value="Intein_endonuc_central"/>
</dbReference>
<dbReference type="EMBL" id="MT774389">
    <property type="protein sequence ID" value="QOR59364.1"/>
    <property type="molecule type" value="Genomic_DNA"/>
</dbReference>
<keyword evidence="2" id="KW-0255">Endonuclease</keyword>
<dbReference type="RefSeq" id="YP_010111522.1">
    <property type="nucleotide sequence ID" value="NC_055882.1"/>
</dbReference>
<dbReference type="PANTHER" id="PTHR36181">
    <property type="entry name" value="INTRON-ENCODED ENDONUCLEASE AI3-RELATED"/>
    <property type="match status" value="1"/>
</dbReference>
<organism evidence="2 3">
    <name type="scientific">uncultured phage cr116_1</name>
    <dbReference type="NCBI Taxonomy" id="2772073"/>
    <lineage>
        <taxon>Viruses</taxon>
        <taxon>Duplodnaviria</taxon>
        <taxon>Heunggongvirae</taxon>
        <taxon>Uroviricota</taxon>
        <taxon>Caudoviricetes</taxon>
        <taxon>Crassvirales</taxon>
        <taxon>Steigviridae</taxon>
        <taxon>Asinivirinae</taxon>
        <taxon>Pamirivirus</taxon>
        <taxon>Pamirivirus faecium</taxon>
    </lineage>
</organism>
<dbReference type="GeneID" id="65129926"/>
<keyword evidence="3" id="KW-1185">Reference proteome</keyword>
<keyword evidence="2" id="KW-0378">Hydrolase</keyword>
<dbReference type="InterPro" id="IPR051289">
    <property type="entry name" value="LAGLIDADG_Endonuclease"/>
</dbReference>
<evidence type="ECO:0000259" key="1">
    <source>
        <dbReference type="PROSITE" id="PS50819"/>
    </source>
</evidence>
<evidence type="ECO:0000313" key="2">
    <source>
        <dbReference type="EMBL" id="QOR59364.1"/>
    </source>
</evidence>
<evidence type="ECO:0000313" key="3">
    <source>
        <dbReference type="Proteomes" id="UP000593686"/>
    </source>
</evidence>
<proteinExistence type="predicted"/>
<dbReference type="Proteomes" id="UP000593686">
    <property type="component" value="Genome"/>
</dbReference>
<dbReference type="InterPro" id="IPR004860">
    <property type="entry name" value="LAGLIDADG_dom"/>
</dbReference>
<sequence>MLYNNEFKEINNLEKSYLLGLWQADGTLIVSNKAYSRCTKLKLKEEDKYLLEIIHNKYPFFTKPKLEVHKSGKKSYYIYSFNKNLFNDLYNNGILPRKSFENANKSYMPNLSKELFFAYLHGLFDGDGTISMDKYNHIRIDLVGKNKILFEKIIETLALYNIKSKLYYRKSRDYYMIRISIKESVQSFINNCKNTPFCLKRKFPKYFNIDWTSIPDYKSRGLKIKEAIKRKKMPSSR</sequence>
<protein>
    <submittedName>
        <fullName evidence="2">Endonuclease</fullName>
    </submittedName>
</protein>
<dbReference type="Pfam" id="PF14528">
    <property type="entry name" value="LAGLIDADG_3"/>
    <property type="match status" value="1"/>
</dbReference>
<dbReference type="GO" id="GO:0004519">
    <property type="term" value="F:endonuclease activity"/>
    <property type="evidence" value="ECO:0007669"/>
    <property type="project" value="UniProtKB-KW"/>
</dbReference>
<dbReference type="KEGG" id="vg:65129926"/>
<name>A0A7M1RYY1_9CAUD</name>
<dbReference type="PANTHER" id="PTHR36181:SF4">
    <property type="entry name" value="LAGLIDADG ENDONUCLEASE"/>
    <property type="match status" value="1"/>
</dbReference>
<dbReference type="InterPro" id="IPR027434">
    <property type="entry name" value="Homing_endonucl"/>
</dbReference>